<gene>
    <name evidence="20" type="ORF">CLUMA_CG011905</name>
</gene>
<dbReference type="FunFam" id="3.30.70.1230:FF:000004">
    <property type="entry name" value="Guanylate cyclase"/>
    <property type="match status" value="1"/>
</dbReference>
<dbReference type="InterPro" id="IPR001054">
    <property type="entry name" value="A/G_cyclase"/>
</dbReference>
<evidence type="ECO:0000256" key="9">
    <source>
        <dbReference type="ARBA" id="ARBA00023134"/>
    </source>
</evidence>
<evidence type="ECO:0000256" key="14">
    <source>
        <dbReference type="ARBA" id="ARBA00023293"/>
    </source>
</evidence>
<dbReference type="InterPro" id="IPR028082">
    <property type="entry name" value="Peripla_BP_I"/>
</dbReference>
<dbReference type="GO" id="GO:0004672">
    <property type="term" value="F:protein kinase activity"/>
    <property type="evidence" value="ECO:0007669"/>
    <property type="project" value="InterPro"/>
</dbReference>
<evidence type="ECO:0000256" key="5">
    <source>
        <dbReference type="ARBA" id="ARBA00022692"/>
    </source>
</evidence>
<dbReference type="EMBL" id="CVRI01000047">
    <property type="protein sequence ID" value="CRK98555.1"/>
    <property type="molecule type" value="Genomic_DNA"/>
</dbReference>
<evidence type="ECO:0000259" key="18">
    <source>
        <dbReference type="PROSITE" id="PS50011"/>
    </source>
</evidence>
<name>A0A1J1IEB7_9DIPT</name>
<evidence type="ECO:0000256" key="17">
    <source>
        <dbReference type="SAM" id="Phobius"/>
    </source>
</evidence>
<keyword evidence="9" id="KW-0342">GTP-binding</keyword>
<evidence type="ECO:0000256" key="13">
    <source>
        <dbReference type="ARBA" id="ARBA00023239"/>
    </source>
</evidence>
<proteinExistence type="inferred from homology"/>
<evidence type="ECO:0000256" key="12">
    <source>
        <dbReference type="ARBA" id="ARBA00023180"/>
    </source>
</evidence>
<keyword evidence="8 17" id="KW-1133">Transmembrane helix</keyword>
<evidence type="ECO:0000313" key="21">
    <source>
        <dbReference type="Proteomes" id="UP000183832"/>
    </source>
</evidence>
<keyword evidence="5 17" id="KW-0812">Transmembrane</keyword>
<dbReference type="SUPFAM" id="SSF55073">
    <property type="entry name" value="Nucleotide cyclase"/>
    <property type="match status" value="1"/>
</dbReference>
<evidence type="ECO:0000256" key="11">
    <source>
        <dbReference type="ARBA" id="ARBA00023170"/>
    </source>
</evidence>
<keyword evidence="7" id="KW-0547">Nucleotide-binding</keyword>
<dbReference type="PROSITE" id="PS00452">
    <property type="entry name" value="GUANYLATE_CYCLASE_1"/>
    <property type="match status" value="1"/>
</dbReference>
<dbReference type="GO" id="GO:0005525">
    <property type="term" value="F:GTP binding"/>
    <property type="evidence" value="ECO:0007669"/>
    <property type="project" value="UniProtKB-KW"/>
</dbReference>
<dbReference type="PANTHER" id="PTHR11920:SF494">
    <property type="entry name" value="ATRIAL NATRIURETIC PEPTIDE RECEPTOR 2"/>
    <property type="match status" value="1"/>
</dbReference>
<sequence length="1349" mass="153643">MAERYIRKESLIPEYVEIKWLKYDDQCDAALASISAFDAYTNQCVHFIIGPSCEYCVSSVSRITKYFYNDGMNVITGGAFTFDFEEPKTTCKDQFYMLNRVGILSFEKISKFTTTLMQKYNWTKAAVLYDRNGYSRVGGIQTCHLMMSSMVKNFLETSIEYVPKIIDGYENSEKESEDLLREIGMAYGALHSYENDSVRSYTFHGRRRNHFSINETNRIHLAVLLPREPVGEMSERSTQILATTLPVIELAIKAVKEKKILEGFELIIHHRDTRCSSTYGPIAAFDLIYLQEADVFLGPICDYVLAPVARYATVWNRPVLTTGGLAVAFNNKLNFPTLTRMLSYSEMTNAIKKIVSYFKWEVFGFFLYNFNDAGKGHSECSLVLSPFHRQLNGSSVHETFEHPTPSLIEEKLQRLKQKSRIIIMCANPKSIREIMIAAEGLNMIDNGEYVFINIEIFGSLSKESEPWKNETDTPERNEKAKKAYEALLTIATKKPEDEEYQKFSDEVKLLAKEKYNYTFEEHEQISQFVSAFHDAVLLFAKALNESFKELGTQALMQPLNGTRLTELMWGTTFKGITGNVSIDNNGDRLSEYSLLDMNPNNSKFEIVANYFHSTQLTFVDGKKIHWAGNRRDPPLDRPECGFDNTLCPENSSTMFAILSLVLGFVVIIMGVVSFLSYRHYKLEAEISSMTWKVNWNEVIPVPLANHIRSSIHSRLGSQLSVYSDEFHDRQIFVPIGCYKGNTVAIKRITSQINLTRSLMMELKTMKDIQHDHLVKFYGAVIEAVPCLLTEYCPKGSLQDILENHEITLDWMFKLSLMHDIAKGMQYLHTTAIGSHGQLKSSNCVVDSRFVLKITDYGLHDLRKTKEIENKESHEYWKKFLWTAPELLRLPSIPVKGTQKGDVYSFGIIVQEIVSRQGVFYLGENVGVDKTPKEIIHLVCNNSIYSNQPFRPIVEDNKDTCCDINSLMIKCWNEDPYERPDYSYVKSVVRKINKENESGNILDNLLKRMEHYANNLEELVEERTRDYFEEKKKCEELLYQLLPVSIASQLINGKSVMAEMFDQVTIYFSDIVGFTAISAESTPMQVVDLLNDLYTCFDKIVGNFDVYKVETIGDAYMVVSGLPVRNGDLHAREIARMALALLAKVRNFKIHHRPEEKLRLRIGMHSGSCCAGVVGQKMPRYCLFGDTVNTASRMESNGEALKIHMSSTTKQILDKFGSFDVTLRGSIAVKGKGEMMTYWLNGENVDTKTTLVKSTDFKSSLKSDTHYNERDEKPSKVVAVVPPLTPHASSSLLKKSVKISSNLLNTFNNSLKNLDHDSFINGKKSNSLNNKVKQVSLNNNNSENLQPLLS</sequence>
<keyword evidence="14 16" id="KW-0141">cGMP biosynthesis</keyword>
<evidence type="ECO:0000256" key="2">
    <source>
        <dbReference type="ARBA" id="ARBA00004251"/>
    </source>
</evidence>
<dbReference type="STRING" id="568069.A0A1J1IEB7"/>
<dbReference type="PROSITE" id="PS50011">
    <property type="entry name" value="PROTEIN_KINASE_DOM"/>
    <property type="match status" value="1"/>
</dbReference>
<dbReference type="InterPro" id="IPR001170">
    <property type="entry name" value="ANPR/GUC"/>
</dbReference>
<dbReference type="GO" id="GO:0001653">
    <property type="term" value="F:peptide receptor activity"/>
    <property type="evidence" value="ECO:0007669"/>
    <property type="project" value="TreeGrafter"/>
</dbReference>
<keyword evidence="13 15" id="KW-0456">Lyase</keyword>
<evidence type="ECO:0000256" key="8">
    <source>
        <dbReference type="ARBA" id="ARBA00022989"/>
    </source>
</evidence>
<dbReference type="GO" id="GO:0035556">
    <property type="term" value="P:intracellular signal transduction"/>
    <property type="evidence" value="ECO:0007669"/>
    <property type="project" value="InterPro"/>
</dbReference>
<dbReference type="FunFam" id="1.10.510.10:FF:000420">
    <property type="entry name" value="Guanylate cyclase"/>
    <property type="match status" value="1"/>
</dbReference>
<dbReference type="SMART" id="SM00044">
    <property type="entry name" value="CYCc"/>
    <property type="match status" value="1"/>
</dbReference>
<dbReference type="GO" id="GO:0004383">
    <property type="term" value="F:guanylate cyclase activity"/>
    <property type="evidence" value="ECO:0007669"/>
    <property type="project" value="UniProtKB-EC"/>
</dbReference>
<dbReference type="FunFam" id="3.40.50.2300:FF:000371">
    <property type="entry name" value="Guanylate cyclase"/>
    <property type="match status" value="1"/>
</dbReference>
<dbReference type="InterPro" id="IPR001245">
    <property type="entry name" value="Ser-Thr/Tyr_kinase_cat_dom"/>
</dbReference>
<keyword evidence="4" id="KW-1003">Cell membrane</keyword>
<dbReference type="Pfam" id="PF00211">
    <property type="entry name" value="Guanylate_cyc"/>
    <property type="match status" value="1"/>
</dbReference>
<dbReference type="GO" id="GO:0005524">
    <property type="term" value="F:ATP binding"/>
    <property type="evidence" value="ECO:0007669"/>
    <property type="project" value="InterPro"/>
</dbReference>
<feature type="domain" description="Protein kinase" evidence="18">
    <location>
        <begin position="707"/>
        <end position="988"/>
    </location>
</feature>
<keyword evidence="21" id="KW-1185">Reference proteome</keyword>
<evidence type="ECO:0000313" key="20">
    <source>
        <dbReference type="EMBL" id="CRK98555.1"/>
    </source>
</evidence>
<dbReference type="CDD" id="cd06373">
    <property type="entry name" value="PBP1_NPR-like"/>
    <property type="match status" value="1"/>
</dbReference>
<dbReference type="PROSITE" id="PS50125">
    <property type="entry name" value="GUANYLATE_CYCLASE_2"/>
    <property type="match status" value="1"/>
</dbReference>
<dbReference type="GO" id="GO:0007168">
    <property type="term" value="P:receptor guanylyl cyclase signaling pathway"/>
    <property type="evidence" value="ECO:0007669"/>
    <property type="project" value="TreeGrafter"/>
</dbReference>
<keyword evidence="11" id="KW-0675">Receptor</keyword>
<dbReference type="InterPro" id="IPR000719">
    <property type="entry name" value="Prot_kinase_dom"/>
</dbReference>
<keyword evidence="10 17" id="KW-0472">Membrane</keyword>
<dbReference type="Proteomes" id="UP000183832">
    <property type="component" value="Unassembled WGS sequence"/>
</dbReference>
<dbReference type="InterPro" id="IPR011009">
    <property type="entry name" value="Kinase-like_dom_sf"/>
</dbReference>
<dbReference type="EC" id="4.6.1.2" evidence="3 16"/>
<evidence type="ECO:0000256" key="10">
    <source>
        <dbReference type="ARBA" id="ARBA00023136"/>
    </source>
</evidence>
<dbReference type="Pfam" id="PF01094">
    <property type="entry name" value="ANF_receptor"/>
    <property type="match status" value="2"/>
</dbReference>
<dbReference type="InterPro" id="IPR050401">
    <property type="entry name" value="Cyclic_nucleotide_synthase"/>
</dbReference>
<protein>
    <recommendedName>
        <fullName evidence="3 16">Guanylate cyclase</fullName>
        <ecNumber evidence="3 16">4.6.1.2</ecNumber>
    </recommendedName>
</protein>
<accession>A0A1J1IEB7</accession>
<keyword evidence="12" id="KW-0325">Glycoprotein</keyword>
<evidence type="ECO:0000256" key="3">
    <source>
        <dbReference type="ARBA" id="ARBA00012202"/>
    </source>
</evidence>
<feature type="domain" description="Guanylate cyclase" evidence="19">
    <location>
        <begin position="1064"/>
        <end position="1194"/>
    </location>
</feature>
<feature type="transmembrane region" description="Helical" evidence="17">
    <location>
        <begin position="654"/>
        <end position="677"/>
    </location>
</feature>
<dbReference type="GO" id="GO:0005886">
    <property type="term" value="C:plasma membrane"/>
    <property type="evidence" value="ECO:0007669"/>
    <property type="project" value="UniProtKB-SubCell"/>
</dbReference>
<dbReference type="Gene3D" id="6.10.250.780">
    <property type="match status" value="1"/>
</dbReference>
<dbReference type="Gene3D" id="3.40.50.2300">
    <property type="match status" value="4"/>
</dbReference>
<reference evidence="20 21" key="1">
    <citation type="submission" date="2015-04" db="EMBL/GenBank/DDBJ databases">
        <authorList>
            <person name="Syromyatnikov M.Y."/>
            <person name="Popov V.N."/>
        </authorList>
    </citation>
    <scope>NUCLEOTIDE SEQUENCE [LARGE SCALE GENOMIC DNA]</scope>
</reference>
<dbReference type="InterPro" id="IPR018297">
    <property type="entry name" value="A/G_cyclase_CS"/>
</dbReference>
<dbReference type="OrthoDB" id="302535at2759"/>
<dbReference type="SUPFAM" id="SSF53822">
    <property type="entry name" value="Periplasmic binding protein-like I"/>
    <property type="match status" value="2"/>
</dbReference>
<evidence type="ECO:0000256" key="7">
    <source>
        <dbReference type="ARBA" id="ARBA00022741"/>
    </source>
</evidence>
<dbReference type="InterPro" id="IPR029787">
    <property type="entry name" value="Nucleotide_cyclase"/>
</dbReference>
<evidence type="ECO:0000259" key="19">
    <source>
        <dbReference type="PROSITE" id="PS50125"/>
    </source>
</evidence>
<organism evidence="20 21">
    <name type="scientific">Clunio marinus</name>
    <dbReference type="NCBI Taxonomy" id="568069"/>
    <lineage>
        <taxon>Eukaryota</taxon>
        <taxon>Metazoa</taxon>
        <taxon>Ecdysozoa</taxon>
        <taxon>Arthropoda</taxon>
        <taxon>Hexapoda</taxon>
        <taxon>Insecta</taxon>
        <taxon>Pterygota</taxon>
        <taxon>Neoptera</taxon>
        <taxon>Endopterygota</taxon>
        <taxon>Diptera</taxon>
        <taxon>Nematocera</taxon>
        <taxon>Chironomoidea</taxon>
        <taxon>Chironomidae</taxon>
        <taxon>Clunio</taxon>
    </lineage>
</organism>
<dbReference type="Gene3D" id="3.30.70.1230">
    <property type="entry name" value="Nucleotide cyclase"/>
    <property type="match status" value="1"/>
</dbReference>
<dbReference type="CDD" id="cd07302">
    <property type="entry name" value="CHD"/>
    <property type="match status" value="1"/>
</dbReference>
<comment type="catalytic activity">
    <reaction evidence="1 16">
        <text>GTP = 3',5'-cyclic GMP + diphosphate</text>
        <dbReference type="Rhea" id="RHEA:13665"/>
        <dbReference type="ChEBI" id="CHEBI:33019"/>
        <dbReference type="ChEBI" id="CHEBI:37565"/>
        <dbReference type="ChEBI" id="CHEBI:57746"/>
        <dbReference type="EC" id="4.6.1.2"/>
    </reaction>
</comment>
<comment type="subcellular location">
    <subcellularLocation>
        <location evidence="2">Cell membrane</location>
        <topology evidence="2">Single-pass type I membrane protein</topology>
    </subcellularLocation>
</comment>
<evidence type="ECO:0000256" key="16">
    <source>
        <dbReference type="RuleBase" id="RU003431"/>
    </source>
</evidence>
<dbReference type="Pfam" id="PF07714">
    <property type="entry name" value="PK_Tyr_Ser-Thr"/>
    <property type="match status" value="1"/>
</dbReference>
<keyword evidence="6" id="KW-0732">Signal</keyword>
<dbReference type="PRINTS" id="PR00255">
    <property type="entry name" value="NATPEPTIDER"/>
</dbReference>
<comment type="similarity">
    <text evidence="15">Belongs to the adenylyl cyclase class-4/guanylyl cyclase family.</text>
</comment>
<dbReference type="Gene3D" id="1.10.510.10">
    <property type="entry name" value="Transferase(Phosphotransferase) domain 1"/>
    <property type="match status" value="1"/>
</dbReference>
<dbReference type="CDD" id="cd14042">
    <property type="entry name" value="PK_GC-A_B"/>
    <property type="match status" value="1"/>
</dbReference>
<evidence type="ECO:0000256" key="4">
    <source>
        <dbReference type="ARBA" id="ARBA00022475"/>
    </source>
</evidence>
<dbReference type="InterPro" id="IPR001828">
    <property type="entry name" value="ANF_lig-bd_rcpt"/>
</dbReference>
<dbReference type="SUPFAM" id="SSF56112">
    <property type="entry name" value="Protein kinase-like (PK-like)"/>
    <property type="match status" value="1"/>
</dbReference>
<evidence type="ECO:0000256" key="1">
    <source>
        <dbReference type="ARBA" id="ARBA00001436"/>
    </source>
</evidence>
<evidence type="ECO:0000256" key="15">
    <source>
        <dbReference type="RuleBase" id="RU000405"/>
    </source>
</evidence>
<evidence type="ECO:0000256" key="6">
    <source>
        <dbReference type="ARBA" id="ARBA00022729"/>
    </source>
</evidence>
<dbReference type="GO" id="GO:0004016">
    <property type="term" value="F:adenylate cyclase activity"/>
    <property type="evidence" value="ECO:0007669"/>
    <property type="project" value="TreeGrafter"/>
</dbReference>
<dbReference type="PANTHER" id="PTHR11920">
    <property type="entry name" value="GUANYLYL CYCLASE"/>
    <property type="match status" value="1"/>
</dbReference>